<feature type="transmembrane region" description="Helical" evidence="8">
    <location>
        <begin position="346"/>
        <end position="366"/>
    </location>
</feature>
<evidence type="ECO:0000256" key="1">
    <source>
        <dbReference type="ARBA" id="ARBA00004651"/>
    </source>
</evidence>
<organism evidence="9 10">
    <name type="scientific">Laetiporus sulphureus 93-53</name>
    <dbReference type="NCBI Taxonomy" id="1314785"/>
    <lineage>
        <taxon>Eukaryota</taxon>
        <taxon>Fungi</taxon>
        <taxon>Dikarya</taxon>
        <taxon>Basidiomycota</taxon>
        <taxon>Agaricomycotina</taxon>
        <taxon>Agaricomycetes</taxon>
        <taxon>Polyporales</taxon>
        <taxon>Laetiporus</taxon>
    </lineage>
</organism>
<dbReference type="Gene3D" id="1.50.10.150">
    <property type="entry name" value="Voltage-dependent anion channel"/>
    <property type="match status" value="1"/>
</dbReference>
<dbReference type="RefSeq" id="XP_040768360.1">
    <property type="nucleotide sequence ID" value="XM_040905479.1"/>
</dbReference>
<evidence type="ECO:0000256" key="8">
    <source>
        <dbReference type="SAM" id="Phobius"/>
    </source>
</evidence>
<dbReference type="AlphaFoldDB" id="A0A165GPA3"/>
<protein>
    <recommendedName>
        <fullName evidence="11">C4-dicarboxylate transporter/malic acid transport protein</fullName>
    </recommendedName>
</protein>
<feature type="transmembrane region" description="Helical" evidence="8">
    <location>
        <begin position="193"/>
        <end position="217"/>
    </location>
</feature>
<evidence type="ECO:0000256" key="2">
    <source>
        <dbReference type="ARBA" id="ARBA00008566"/>
    </source>
</evidence>
<dbReference type="FunCoup" id="A0A165GPA3">
    <property type="interactions" value="73"/>
</dbReference>
<feature type="transmembrane region" description="Helical" evidence="8">
    <location>
        <begin position="279"/>
        <end position="305"/>
    </location>
</feature>
<dbReference type="PANTHER" id="PTHR31686:SF1">
    <property type="entry name" value="SULFITE EFFLUX PUMP SSU1"/>
    <property type="match status" value="1"/>
</dbReference>
<keyword evidence="3" id="KW-0813">Transport</keyword>
<evidence type="ECO:0000256" key="4">
    <source>
        <dbReference type="ARBA" id="ARBA00022475"/>
    </source>
</evidence>
<name>A0A165GPA3_9APHY</name>
<feature type="transmembrane region" description="Helical" evidence="8">
    <location>
        <begin position="161"/>
        <end position="181"/>
    </location>
</feature>
<dbReference type="Proteomes" id="UP000076871">
    <property type="component" value="Unassembled WGS sequence"/>
</dbReference>
<feature type="transmembrane region" description="Helical" evidence="8">
    <location>
        <begin position="95"/>
        <end position="115"/>
    </location>
</feature>
<dbReference type="InterPro" id="IPR051629">
    <property type="entry name" value="Sulfite_efflux_TDT"/>
</dbReference>
<sequence>MSTSGVPRNLKDVVRHFTPAWFTVVMGTGAVSALFNNYPYAHGSSPMKILSVIFFLLNVVLFVLFNLFTICRYTFWPEIWPKMLRHPVQSLFLGTYPMGLATILNVAAALVSVEYRFGGNAFLYFVWACWWFDVVLSFTCAFPLMHIMFTVHKTQLSDATTVWMIPPATLVVASSSGGILASALQPINPSHALVTLVVTTFMLITGLVLDFTVYTIYFQRLLLHGPPAASAVLTTVIALGPTGQGGYAITLVGQNFKTMLPLDYGDSPFMRSETAGETVYVICVCLAFGMWAITTMWLFYALLALQEAVREARIPFGLQYWGAVFPNGVYANLTIALYNILDSKFFQIWGAIYAAITIALWVVLLLKTLPMVYKRTIFSAPELIPIDGSAEVEKEEQRRMEAKQRESGQFVCRIATEREEP</sequence>
<dbReference type="PANTHER" id="PTHR31686">
    <property type="match status" value="1"/>
</dbReference>
<keyword evidence="10" id="KW-1185">Reference proteome</keyword>
<evidence type="ECO:0000256" key="7">
    <source>
        <dbReference type="ARBA" id="ARBA00023136"/>
    </source>
</evidence>
<dbReference type="Pfam" id="PF03595">
    <property type="entry name" value="SLAC1"/>
    <property type="match status" value="1"/>
</dbReference>
<evidence type="ECO:0000313" key="10">
    <source>
        <dbReference type="Proteomes" id="UP000076871"/>
    </source>
</evidence>
<evidence type="ECO:0000256" key="5">
    <source>
        <dbReference type="ARBA" id="ARBA00022692"/>
    </source>
</evidence>
<keyword evidence="7 8" id="KW-0472">Membrane</keyword>
<dbReference type="InParanoid" id="A0A165GPA3"/>
<keyword evidence="5 8" id="KW-0812">Transmembrane</keyword>
<keyword evidence="4" id="KW-1003">Cell membrane</keyword>
<dbReference type="InterPro" id="IPR004695">
    <property type="entry name" value="SLAC1/Mae1/Ssu1/TehA"/>
</dbReference>
<feature type="transmembrane region" description="Helical" evidence="8">
    <location>
        <begin position="317"/>
        <end position="340"/>
    </location>
</feature>
<evidence type="ECO:0008006" key="11">
    <source>
        <dbReference type="Google" id="ProtNLM"/>
    </source>
</evidence>
<reference evidence="9 10" key="1">
    <citation type="journal article" date="2016" name="Mol. Biol. Evol.">
        <title>Comparative Genomics of Early-Diverging Mushroom-Forming Fungi Provides Insights into the Origins of Lignocellulose Decay Capabilities.</title>
        <authorList>
            <person name="Nagy L.G."/>
            <person name="Riley R."/>
            <person name="Tritt A."/>
            <person name="Adam C."/>
            <person name="Daum C."/>
            <person name="Floudas D."/>
            <person name="Sun H."/>
            <person name="Yadav J.S."/>
            <person name="Pangilinan J."/>
            <person name="Larsson K.H."/>
            <person name="Matsuura K."/>
            <person name="Barry K."/>
            <person name="Labutti K."/>
            <person name="Kuo R."/>
            <person name="Ohm R.A."/>
            <person name="Bhattacharya S.S."/>
            <person name="Shirouzu T."/>
            <person name="Yoshinaga Y."/>
            <person name="Martin F.M."/>
            <person name="Grigoriev I.V."/>
            <person name="Hibbett D.S."/>
        </authorList>
    </citation>
    <scope>NUCLEOTIDE SEQUENCE [LARGE SCALE GENOMIC DNA]</scope>
    <source>
        <strain evidence="9 10">93-53</strain>
    </source>
</reference>
<evidence type="ECO:0000256" key="3">
    <source>
        <dbReference type="ARBA" id="ARBA00022448"/>
    </source>
</evidence>
<dbReference type="GO" id="GO:0000319">
    <property type="term" value="F:sulfite transmembrane transporter activity"/>
    <property type="evidence" value="ECO:0007669"/>
    <property type="project" value="TreeGrafter"/>
</dbReference>
<comment type="similarity">
    <text evidence="2">Belongs to the tellurite-resistance/dicarboxylate transporter (TDT) family.</text>
</comment>
<feature type="transmembrane region" description="Helical" evidence="8">
    <location>
        <begin position="122"/>
        <end position="149"/>
    </location>
</feature>
<feature type="transmembrane region" description="Helical" evidence="8">
    <location>
        <begin position="20"/>
        <end position="38"/>
    </location>
</feature>
<evidence type="ECO:0000313" key="9">
    <source>
        <dbReference type="EMBL" id="KZT10620.1"/>
    </source>
</evidence>
<dbReference type="OrthoDB" id="1099at2759"/>
<gene>
    <name evidence="9" type="ORF">LAESUDRAFT_671957</name>
</gene>
<proteinExistence type="inferred from homology"/>
<comment type="subcellular location">
    <subcellularLocation>
        <location evidence="1">Cell membrane</location>
        <topology evidence="1">Multi-pass membrane protein</topology>
    </subcellularLocation>
</comment>
<dbReference type="GO" id="GO:0005886">
    <property type="term" value="C:plasma membrane"/>
    <property type="evidence" value="ECO:0007669"/>
    <property type="project" value="UniProtKB-SubCell"/>
</dbReference>
<dbReference type="InterPro" id="IPR038665">
    <property type="entry name" value="Voltage-dep_anion_channel_sf"/>
</dbReference>
<feature type="transmembrane region" description="Helical" evidence="8">
    <location>
        <begin position="50"/>
        <end position="75"/>
    </location>
</feature>
<dbReference type="CDD" id="cd09318">
    <property type="entry name" value="TDT_SSU1"/>
    <property type="match status" value="1"/>
</dbReference>
<dbReference type="GeneID" id="63822509"/>
<dbReference type="EMBL" id="KV427608">
    <property type="protein sequence ID" value="KZT10620.1"/>
    <property type="molecule type" value="Genomic_DNA"/>
</dbReference>
<accession>A0A165GPA3</accession>
<evidence type="ECO:0000256" key="6">
    <source>
        <dbReference type="ARBA" id="ARBA00022989"/>
    </source>
</evidence>
<keyword evidence="6 8" id="KW-1133">Transmembrane helix</keyword>